<dbReference type="Proteomes" id="UP000051802">
    <property type="component" value="Unassembled WGS sequence"/>
</dbReference>
<dbReference type="EMBL" id="LLXU01000052">
    <property type="protein sequence ID" value="KRG46718.1"/>
    <property type="molecule type" value="Genomic_DNA"/>
</dbReference>
<dbReference type="PANTHER" id="PTHR37816:SF1">
    <property type="entry name" value="TOXIN"/>
    <property type="match status" value="1"/>
</dbReference>
<accession>A0A0R0AY51</accession>
<evidence type="ECO:0000313" key="1">
    <source>
        <dbReference type="EMBL" id="KRG46718.1"/>
    </source>
</evidence>
<protein>
    <recommendedName>
        <fullName evidence="3">AAA family ATPase</fullName>
    </recommendedName>
</protein>
<dbReference type="InterPro" id="IPR052922">
    <property type="entry name" value="Cytidylate_Kinase-2"/>
</dbReference>
<dbReference type="PANTHER" id="PTHR37816">
    <property type="entry name" value="YALI0E33011P"/>
    <property type="match status" value="1"/>
</dbReference>
<dbReference type="SUPFAM" id="SSF52540">
    <property type="entry name" value="P-loop containing nucleoside triphosphate hydrolases"/>
    <property type="match status" value="1"/>
</dbReference>
<keyword evidence="2" id="KW-1185">Reference proteome</keyword>
<evidence type="ECO:0000313" key="2">
    <source>
        <dbReference type="Proteomes" id="UP000051802"/>
    </source>
</evidence>
<proteinExistence type="predicted"/>
<comment type="caution">
    <text evidence="1">The sequence shown here is derived from an EMBL/GenBank/DDBJ whole genome shotgun (WGS) entry which is preliminary data.</text>
</comment>
<dbReference type="Gene3D" id="3.40.50.300">
    <property type="entry name" value="P-loop containing nucleotide triphosphate hydrolases"/>
    <property type="match status" value="1"/>
</dbReference>
<gene>
    <name evidence="1" type="ORF">ARC20_04570</name>
</gene>
<name>A0A0R0AY51_9GAMM</name>
<organism evidence="1 2">
    <name type="scientific">Stenotrophomonas panacihumi</name>
    <dbReference type="NCBI Taxonomy" id="676599"/>
    <lineage>
        <taxon>Bacteria</taxon>
        <taxon>Pseudomonadati</taxon>
        <taxon>Pseudomonadota</taxon>
        <taxon>Gammaproteobacteria</taxon>
        <taxon>Lysobacterales</taxon>
        <taxon>Lysobacteraceae</taxon>
        <taxon>Stenotrophomonas</taxon>
    </lineage>
</organism>
<reference evidence="1 2" key="1">
    <citation type="submission" date="2015-10" db="EMBL/GenBank/DDBJ databases">
        <title>Genome sequencing and analysis of members of genus Stenotrophomonas.</title>
        <authorList>
            <person name="Patil P.P."/>
            <person name="Midha S."/>
            <person name="Patil P.B."/>
        </authorList>
    </citation>
    <scope>NUCLEOTIDE SEQUENCE [LARGE SCALE GENOMIC DNA]</scope>
    <source>
        <strain evidence="1 2">JCM 16536</strain>
    </source>
</reference>
<dbReference type="AlphaFoldDB" id="A0A0R0AY51"/>
<dbReference type="InterPro" id="IPR027417">
    <property type="entry name" value="P-loop_NTPase"/>
</dbReference>
<evidence type="ECO:0008006" key="3">
    <source>
        <dbReference type="Google" id="ProtNLM"/>
    </source>
</evidence>
<sequence length="177" mass="20000">MTGRAARRRVLVIGPPGAGKSHFARQLGERLGLPVIHLDAHYWSPGWVEPTPAEWAARLPALLARPAWIMDGNYSRTLPQRLAACDTVVFLDLPRWQCLWGVLRRAWLERGRVRADMAAGCPEKLDPAFLGFTWGYRRRSRPGVMRLLAQWEDRVAVHRLVSRGEASAFLDGVSARR</sequence>
<dbReference type="STRING" id="676599.ARC20_04570"/>